<keyword evidence="3" id="KW-1185">Reference proteome</keyword>
<sequence length="163" mass="18107">MAPLISLTHSLFASFEAFQPHEFVAGTSQKLKTLPELLPHHQAFEPKHLKEVEPEEPEELTEVPDEDDQRFAEQPDPQLERLGAELDRKLNKLEDRLLTGDLQNIVVPIPNSRPPTADSVQIVQGKPSITDPKLGTPSSEIVLPSSAVQAGLRRPDVLRAFLT</sequence>
<evidence type="ECO:0000313" key="3">
    <source>
        <dbReference type="Proteomes" id="UP001642464"/>
    </source>
</evidence>
<evidence type="ECO:0000256" key="1">
    <source>
        <dbReference type="SAM" id="MobiDB-lite"/>
    </source>
</evidence>
<dbReference type="EMBL" id="CAXAMM010015169">
    <property type="protein sequence ID" value="CAK9035677.1"/>
    <property type="molecule type" value="Genomic_DNA"/>
</dbReference>
<feature type="compositionally biased region" description="Acidic residues" evidence="1">
    <location>
        <begin position="53"/>
        <end position="68"/>
    </location>
</feature>
<organism evidence="2 3">
    <name type="scientific">Durusdinium trenchii</name>
    <dbReference type="NCBI Taxonomy" id="1381693"/>
    <lineage>
        <taxon>Eukaryota</taxon>
        <taxon>Sar</taxon>
        <taxon>Alveolata</taxon>
        <taxon>Dinophyceae</taxon>
        <taxon>Suessiales</taxon>
        <taxon>Symbiodiniaceae</taxon>
        <taxon>Durusdinium</taxon>
    </lineage>
</organism>
<accession>A0ABP0LBP0</accession>
<reference evidence="2 3" key="1">
    <citation type="submission" date="2024-02" db="EMBL/GenBank/DDBJ databases">
        <authorList>
            <person name="Chen Y."/>
            <person name="Shah S."/>
            <person name="Dougan E. K."/>
            <person name="Thang M."/>
            <person name="Chan C."/>
        </authorList>
    </citation>
    <scope>NUCLEOTIDE SEQUENCE [LARGE SCALE GENOMIC DNA]</scope>
</reference>
<comment type="caution">
    <text evidence="2">The sequence shown here is derived from an EMBL/GenBank/DDBJ whole genome shotgun (WGS) entry which is preliminary data.</text>
</comment>
<gene>
    <name evidence="2" type="ORF">SCF082_LOCUS21397</name>
</gene>
<name>A0ABP0LBP0_9DINO</name>
<dbReference type="Proteomes" id="UP001642464">
    <property type="component" value="Unassembled WGS sequence"/>
</dbReference>
<proteinExistence type="predicted"/>
<evidence type="ECO:0000313" key="2">
    <source>
        <dbReference type="EMBL" id="CAK9035677.1"/>
    </source>
</evidence>
<protein>
    <submittedName>
        <fullName evidence="2">Uncharacterized protein</fullName>
    </submittedName>
</protein>
<feature type="region of interest" description="Disordered" evidence="1">
    <location>
        <begin position="45"/>
        <end position="76"/>
    </location>
</feature>